<dbReference type="OrthoDB" id="370053at2"/>
<dbReference type="RefSeq" id="WP_089993608.1">
    <property type="nucleotide sequence ID" value="NZ_FOIZ01000001.1"/>
</dbReference>
<keyword evidence="1" id="KW-1133">Transmembrane helix</keyword>
<evidence type="ECO:0000313" key="2">
    <source>
        <dbReference type="EMBL" id="SEW29570.1"/>
    </source>
</evidence>
<reference evidence="2 3" key="1">
    <citation type="submission" date="2016-10" db="EMBL/GenBank/DDBJ databases">
        <authorList>
            <person name="de Groot N.N."/>
        </authorList>
    </citation>
    <scope>NUCLEOTIDE SEQUENCE [LARGE SCALE GENOMIC DNA]</scope>
    <source>
        <strain evidence="2 3">DSM 17925</strain>
    </source>
</reference>
<dbReference type="InterPro" id="IPR006750">
    <property type="entry name" value="YdcZ"/>
</dbReference>
<feature type="transmembrane region" description="Helical" evidence="1">
    <location>
        <begin position="129"/>
        <end position="147"/>
    </location>
</feature>
<dbReference type="STRING" id="364200.SAMN04488515_2091"/>
<evidence type="ECO:0000256" key="1">
    <source>
        <dbReference type="SAM" id="Phobius"/>
    </source>
</evidence>
<dbReference type="PANTHER" id="PTHR34821">
    <property type="entry name" value="INNER MEMBRANE PROTEIN YDCZ"/>
    <property type="match status" value="1"/>
</dbReference>
<keyword evidence="3" id="KW-1185">Reference proteome</keyword>
<keyword evidence="1" id="KW-0472">Membrane</keyword>
<name>A0A1I0QQ15_9RHOB</name>
<keyword evidence="1" id="KW-0812">Transmembrane</keyword>
<protein>
    <submittedName>
        <fullName evidence="2">Transporter family-2 protein</fullName>
    </submittedName>
</protein>
<dbReference type="PANTHER" id="PTHR34821:SF2">
    <property type="entry name" value="INNER MEMBRANE PROTEIN YDCZ"/>
    <property type="match status" value="1"/>
</dbReference>
<evidence type="ECO:0000313" key="3">
    <source>
        <dbReference type="Proteomes" id="UP000199167"/>
    </source>
</evidence>
<dbReference type="AlphaFoldDB" id="A0A1I0QQ15"/>
<gene>
    <name evidence="2" type="ORF">SAMN04488515_2091</name>
</gene>
<feature type="transmembrane region" description="Helical" evidence="1">
    <location>
        <begin position="37"/>
        <end position="57"/>
    </location>
</feature>
<organism evidence="2 3">
    <name type="scientific">Cognatiyoonia koreensis</name>
    <dbReference type="NCBI Taxonomy" id="364200"/>
    <lineage>
        <taxon>Bacteria</taxon>
        <taxon>Pseudomonadati</taxon>
        <taxon>Pseudomonadota</taxon>
        <taxon>Alphaproteobacteria</taxon>
        <taxon>Rhodobacterales</taxon>
        <taxon>Paracoccaceae</taxon>
        <taxon>Cognatiyoonia</taxon>
    </lineage>
</organism>
<sequence length="148" mass="15174">MNLVLISVTLMVVVVGALLAFQAPANAALARGIGDPVWAAAFSFGIGFLLLSAIAIGRGGSPSLASLQAMPWWALMGGLMGAIWVLAAIWSVPRLGVVTMMSAMVLGQLIAAIIIDGGGIMGLETREISSSRIIAIVLVGLGVIVSYR</sequence>
<dbReference type="Pfam" id="PF04657">
    <property type="entry name" value="DMT_YdcZ"/>
    <property type="match status" value="1"/>
</dbReference>
<feature type="transmembrane region" description="Helical" evidence="1">
    <location>
        <begin position="96"/>
        <end position="117"/>
    </location>
</feature>
<proteinExistence type="predicted"/>
<dbReference type="GO" id="GO:0005886">
    <property type="term" value="C:plasma membrane"/>
    <property type="evidence" value="ECO:0007669"/>
    <property type="project" value="TreeGrafter"/>
</dbReference>
<feature type="transmembrane region" description="Helical" evidence="1">
    <location>
        <begin position="69"/>
        <end position="90"/>
    </location>
</feature>
<dbReference type="EMBL" id="FOIZ01000001">
    <property type="protein sequence ID" value="SEW29570.1"/>
    <property type="molecule type" value="Genomic_DNA"/>
</dbReference>
<dbReference type="Proteomes" id="UP000199167">
    <property type="component" value="Unassembled WGS sequence"/>
</dbReference>
<accession>A0A1I0QQ15</accession>